<dbReference type="SUPFAM" id="SSF53756">
    <property type="entry name" value="UDP-Glycosyltransferase/glycogen phosphorylase"/>
    <property type="match status" value="1"/>
</dbReference>
<organism evidence="1 2">
    <name type="scientific">Candidatus Electrothrix aarhusensis</name>
    <dbReference type="NCBI Taxonomy" id="1859131"/>
    <lineage>
        <taxon>Bacteria</taxon>
        <taxon>Pseudomonadati</taxon>
        <taxon>Thermodesulfobacteriota</taxon>
        <taxon>Desulfobulbia</taxon>
        <taxon>Desulfobulbales</taxon>
        <taxon>Desulfobulbaceae</taxon>
        <taxon>Candidatus Electrothrix</taxon>
    </lineage>
</organism>
<keyword evidence="1" id="KW-0808">Transferase</keyword>
<proteinExistence type="predicted"/>
<sequence>MTNKKPISINSVEELTCSNKFGTFFGVPQSVFDQVWQELSSPKKNSVAYVSMEIGADPDIFHPVQDFLKEEKYTKSSDPNIQKILDKYLQGPRKIPNYSGGLGVLAGDTLKSFADTHIPVMAVSLLYREGYFSQLVDSRVGQIDQATNWSPEATPTLFQLQDLINQASLSN</sequence>
<keyword evidence="1" id="KW-0328">Glycosyltransferase</keyword>
<dbReference type="GO" id="GO:0004645">
    <property type="term" value="F:1,4-alpha-oligoglucan phosphorylase activity"/>
    <property type="evidence" value="ECO:0007669"/>
    <property type="project" value="UniProtKB-EC"/>
</dbReference>
<keyword evidence="2" id="KW-1185">Reference proteome</keyword>
<evidence type="ECO:0000313" key="2">
    <source>
        <dbReference type="Proteomes" id="UP000287853"/>
    </source>
</evidence>
<dbReference type="PANTHER" id="PTHR42655">
    <property type="entry name" value="GLYCOGEN PHOSPHORYLASE"/>
    <property type="match status" value="1"/>
</dbReference>
<dbReference type="InterPro" id="IPR052182">
    <property type="entry name" value="Glycogen/Maltodextrin_Phosph"/>
</dbReference>
<dbReference type="AlphaFoldDB" id="A0A3S3QBK4"/>
<gene>
    <name evidence="1" type="ORF">H206_03251</name>
</gene>
<accession>A0A3S3QBK4</accession>
<dbReference type="PANTHER" id="PTHR42655:SF1">
    <property type="entry name" value="GLYCOGEN PHOSPHORYLASE"/>
    <property type="match status" value="1"/>
</dbReference>
<dbReference type="Proteomes" id="UP000287853">
    <property type="component" value="Unassembled WGS sequence"/>
</dbReference>
<evidence type="ECO:0000313" key="1">
    <source>
        <dbReference type="EMBL" id="RWX43019.1"/>
    </source>
</evidence>
<protein>
    <submittedName>
        <fullName evidence="1">Carbohydrate phosphorylase</fullName>
        <ecNumber evidence="1">2.4.1.1</ecNumber>
    </submittedName>
</protein>
<dbReference type="Gene3D" id="3.40.50.2000">
    <property type="entry name" value="Glycogen Phosphorylase B"/>
    <property type="match status" value="1"/>
</dbReference>
<dbReference type="EC" id="2.4.1.1" evidence="1"/>
<dbReference type="EMBL" id="MTKO01000134">
    <property type="protein sequence ID" value="RWX43019.1"/>
    <property type="molecule type" value="Genomic_DNA"/>
</dbReference>
<reference evidence="1 2" key="1">
    <citation type="submission" date="2017-01" db="EMBL/GenBank/DDBJ databases">
        <title>The cable genome- insights into the physiology and evolution of filamentous bacteria capable of sulfide oxidation via long distance electron transfer.</title>
        <authorList>
            <person name="Schreiber L."/>
            <person name="Bjerg J.T."/>
            <person name="Boggild A."/>
            <person name="Van De Vossenberg J."/>
            <person name="Meysman F."/>
            <person name="Nielsen L.P."/>
            <person name="Schramm A."/>
            <person name="Kjeldsen K.U."/>
        </authorList>
    </citation>
    <scope>NUCLEOTIDE SEQUENCE [LARGE SCALE GENOMIC DNA]</scope>
    <source>
        <strain evidence="1">MCF</strain>
    </source>
</reference>
<name>A0A3S3QBK4_9BACT</name>
<comment type="caution">
    <text evidence="1">The sequence shown here is derived from an EMBL/GenBank/DDBJ whole genome shotgun (WGS) entry which is preliminary data.</text>
</comment>